<dbReference type="PANTHER" id="PTHR43139:SF14">
    <property type="entry name" value="OS01G0168800 PROTEIN"/>
    <property type="match status" value="1"/>
</dbReference>
<reference evidence="3" key="1">
    <citation type="submission" date="2013-08" db="EMBL/GenBank/DDBJ databases">
        <title>Oryza genome evolution.</title>
        <authorList>
            <person name="Wing R.A."/>
            <person name="Panaud O."/>
            <person name="Oliveira A.C."/>
        </authorList>
    </citation>
    <scope>NUCLEOTIDE SEQUENCE</scope>
</reference>
<dbReference type="HOGENOM" id="CLU_020336_10_1_1"/>
<feature type="signal peptide" evidence="1">
    <location>
        <begin position="1"/>
        <end position="17"/>
    </location>
</feature>
<feature type="chain" id="PRO_5002350667" description="AB hydrolase-1 domain-containing protein" evidence="1">
    <location>
        <begin position="18"/>
        <end position="345"/>
    </location>
</feature>
<dbReference type="Proteomes" id="UP000026961">
    <property type="component" value="Chromosome 1"/>
</dbReference>
<reference evidence="3" key="2">
    <citation type="submission" date="2015-04" db="UniProtKB">
        <authorList>
            <consortium name="EnsemblPlants"/>
        </authorList>
    </citation>
    <scope>IDENTIFICATION</scope>
</reference>
<accession>A0A0D9Y3T7</accession>
<dbReference type="InterPro" id="IPR000073">
    <property type="entry name" value="AB_hydrolase_1"/>
</dbReference>
<evidence type="ECO:0000313" key="4">
    <source>
        <dbReference type="Proteomes" id="UP000026961"/>
    </source>
</evidence>
<dbReference type="SUPFAM" id="SSF53474">
    <property type="entry name" value="alpha/beta-Hydrolases"/>
    <property type="match status" value="1"/>
</dbReference>
<dbReference type="InterPro" id="IPR029058">
    <property type="entry name" value="AB_hydrolase_fold"/>
</dbReference>
<proteinExistence type="predicted"/>
<keyword evidence="4" id="KW-1185">Reference proteome</keyword>
<dbReference type="Gene3D" id="3.40.50.1820">
    <property type="entry name" value="alpha/beta hydrolase"/>
    <property type="match status" value="1"/>
</dbReference>
<reference evidence="3" key="3">
    <citation type="submission" date="2018-05" db="EMBL/GenBank/DDBJ databases">
        <title>OgluRS3 (Oryza glumaepatula Reference Sequence Version 3).</title>
        <authorList>
            <person name="Zhang J."/>
            <person name="Kudrna D."/>
            <person name="Lee S."/>
            <person name="Talag J."/>
            <person name="Welchert J."/>
            <person name="Wing R.A."/>
        </authorList>
    </citation>
    <scope>NUCLEOTIDE SEQUENCE [LARGE SCALE GENOMIC DNA]</scope>
</reference>
<feature type="domain" description="AB hydrolase-1" evidence="2">
    <location>
        <begin position="63"/>
        <end position="328"/>
    </location>
</feature>
<dbReference type="EnsemblPlants" id="OGLUM01G04850.1">
    <property type="protein sequence ID" value="OGLUM01G04850.1"/>
    <property type="gene ID" value="OGLUM01G04850"/>
</dbReference>
<dbReference type="Gramene" id="OGLUM01G04850.1">
    <property type="protein sequence ID" value="OGLUM01G04850.1"/>
    <property type="gene ID" value="OGLUM01G04850"/>
</dbReference>
<name>A0A0D9Y3T7_9ORYZ</name>
<evidence type="ECO:0000256" key="1">
    <source>
        <dbReference type="SAM" id="SignalP"/>
    </source>
</evidence>
<dbReference type="PANTHER" id="PTHR43139">
    <property type="entry name" value="SI:DKEY-122A22.2"/>
    <property type="match status" value="1"/>
</dbReference>
<organism evidence="3">
    <name type="scientific">Oryza glumipatula</name>
    <dbReference type="NCBI Taxonomy" id="40148"/>
    <lineage>
        <taxon>Eukaryota</taxon>
        <taxon>Viridiplantae</taxon>
        <taxon>Streptophyta</taxon>
        <taxon>Embryophyta</taxon>
        <taxon>Tracheophyta</taxon>
        <taxon>Spermatophyta</taxon>
        <taxon>Magnoliopsida</taxon>
        <taxon>Liliopsida</taxon>
        <taxon>Poales</taxon>
        <taxon>Poaceae</taxon>
        <taxon>BOP clade</taxon>
        <taxon>Oryzoideae</taxon>
        <taxon>Oryzeae</taxon>
        <taxon>Oryzinae</taxon>
        <taxon>Oryza</taxon>
    </lineage>
</organism>
<dbReference type="STRING" id="40148.A0A0D9Y3T7"/>
<evidence type="ECO:0000259" key="2">
    <source>
        <dbReference type="Pfam" id="PF12697"/>
    </source>
</evidence>
<dbReference type="eggNOG" id="KOG1454">
    <property type="taxonomic scope" value="Eukaryota"/>
</dbReference>
<dbReference type="AlphaFoldDB" id="A0A0D9Y3T7"/>
<evidence type="ECO:0000313" key="3">
    <source>
        <dbReference type="EnsemblPlants" id="OGLUM01G04850.1"/>
    </source>
</evidence>
<dbReference type="Pfam" id="PF12697">
    <property type="entry name" value="Abhydrolase_6"/>
    <property type="match status" value="1"/>
</dbReference>
<dbReference type="InterPro" id="IPR052370">
    <property type="entry name" value="Meta-cleavage_hydrolase"/>
</dbReference>
<keyword evidence="1" id="KW-0732">Signal</keyword>
<sequence length="345" mass="36642">MGFAVSLISAMFRRMFASAGLRPGSAVVDDDGTTLHFWAHSSLLPSKNGAAAAAAAARRRPVVVLVHGFGPDPTWQWGAQVGPLSRHFDLVVPTLLFFGASTTRAAPRSDAFQAAAIAALLTSGGAHLPGLGGGGGGERQRQLHVVGTSYGGLVARHLARALSSSAGAGGEGEAVEVEVGKVVVCDADLAKGAEDDAALAAKGGVAEVTELMAPADGKAFRRLMALCVHRPPKYIPDFLIRDLLRNYFADKREEKIRLIKEIVTEEQDSQLNSPLPQEILIIWGEFDQIFPVEKAHKVKEMLGEKATVKIIPNTGHLAHQEDPKMFNDILLKFLLPSPAVANGAK</sequence>
<protein>
    <recommendedName>
        <fullName evidence="2">AB hydrolase-1 domain-containing protein</fullName>
    </recommendedName>
</protein>